<dbReference type="NCBIfam" id="TIGR01733">
    <property type="entry name" value="AA-adenyl-dom"/>
    <property type="match status" value="1"/>
</dbReference>
<name>A0ABU5UA41_9CYAN</name>
<dbReference type="SUPFAM" id="SSF53474">
    <property type="entry name" value="alpha/beta-Hydrolases"/>
    <property type="match status" value="1"/>
</dbReference>
<dbReference type="EMBL" id="JAYGHG010000002">
    <property type="protein sequence ID" value="MEA5580243.1"/>
    <property type="molecule type" value="Genomic_DNA"/>
</dbReference>
<feature type="domain" description="Carrier" evidence="1">
    <location>
        <begin position="531"/>
        <end position="606"/>
    </location>
</feature>
<reference evidence="2 3" key="1">
    <citation type="submission" date="2023-12" db="EMBL/GenBank/DDBJ databases">
        <title>Baltic Sea Cyanobacteria.</title>
        <authorList>
            <person name="Delbaje E."/>
            <person name="Fewer D.P."/>
            <person name="Shishido T.K."/>
        </authorList>
    </citation>
    <scope>NUCLEOTIDE SEQUENCE [LARGE SCALE GENOMIC DNA]</scope>
    <source>
        <strain evidence="2 3">UHCC-0300</strain>
    </source>
</reference>
<dbReference type="PANTHER" id="PTHR45527:SF1">
    <property type="entry name" value="FATTY ACID SYNTHASE"/>
    <property type="match status" value="1"/>
</dbReference>
<dbReference type="Pfam" id="PF00975">
    <property type="entry name" value="Thioesterase"/>
    <property type="match status" value="1"/>
</dbReference>
<dbReference type="Gene3D" id="1.10.1200.10">
    <property type="entry name" value="ACP-like"/>
    <property type="match status" value="1"/>
</dbReference>
<dbReference type="PROSITE" id="PS50075">
    <property type="entry name" value="CARRIER"/>
    <property type="match status" value="1"/>
</dbReference>
<dbReference type="InterPro" id="IPR025110">
    <property type="entry name" value="AMP-bd_C"/>
</dbReference>
<dbReference type="InterPro" id="IPR010071">
    <property type="entry name" value="AA_adenyl_dom"/>
</dbReference>
<dbReference type="InterPro" id="IPR020845">
    <property type="entry name" value="AMP-binding_CS"/>
</dbReference>
<dbReference type="Proteomes" id="UP001302120">
    <property type="component" value="Unassembled WGS sequence"/>
</dbReference>
<gene>
    <name evidence="2" type="ORF">VB620_02690</name>
</gene>
<dbReference type="InterPro" id="IPR045851">
    <property type="entry name" value="AMP-bd_C_sf"/>
</dbReference>
<sequence length="890" mass="99737">MKTVDNLSKCIHQLFEAQVERSPDQIALICREQTLTYRELNNRANQLAHHLQAQSVEPEQLIGLFMDRSIEIVISILGILKAGCAYVPLDPRYPKERLSVILKDTQTPIILTQGKLVSDLPPHQASVICIDIDQKVVIPYNNETFISQVKPHHLAYVMYTSGSTGKPKGVEMPHASISNYIQSLNQLLKINPEDIYLHTASFSFSSSLRQLMLPLTQGAKIVMATPEQIKNPLSLFDLIQKQGVTVFDTVQSVWRYILQALEELDNVSKNQLLESQLRLLLFSGGLLPKELFQKVRSTVKGNPLIVNIYGQTESIGVCAYPIPDGFDQEIVYLPIGHPYPYLEVYLLDEHLQPVPTGEIGEIHIAGAGFARGYLNRPELTQEKFISHPFSQEPGARLYKTGDLGRQLPDGNFECVGRADFQVKIRGIRVELGEIESTILAHPAVREVVVVTRTIDISGQPSLVAYIVLKPELAPTNKELRQFLQQQLPDYMIPATFVVLDALPLTPNGKIDRAALPAPDSVRQKPEDTFVPPNNELEIQLTKIWEKVLGIHPIGIRDNFFEVGGHSLLAVGLFNEIEKTLRQNLPLSTLLAVQTIEEMATVLSQEESSVSWSSLVMIQPGSQKKPPLFLIHGIWGNVLFYRELVRYLDPDQPVYGLQAKGLDGKQAPNTSVEEMAANYIQEIQTIQPQGPYYLGGYSFGGLVVFEMARQLQAQEHETALLIIWDTRAPNLATSMVNTAHPTSVNQVLSKIATKLYLRLQKSLKYLPAKLKWHLTGGKISLFYRTYLRYIKRSLTDIRLLDMNIVNTKASKNYVAQVYQGQVTLLRCKPLDNNTDFGWGKLATGGVDVTILPGNHANIIEYPNVIVSAKQLNHCLQEIQKVDKLKTSPQNI</sequence>
<keyword evidence="3" id="KW-1185">Reference proteome</keyword>
<dbReference type="Pfam" id="PF00501">
    <property type="entry name" value="AMP-binding"/>
    <property type="match status" value="1"/>
</dbReference>
<accession>A0ABU5UA41</accession>
<dbReference type="SUPFAM" id="SSF56801">
    <property type="entry name" value="Acetyl-CoA synthetase-like"/>
    <property type="match status" value="1"/>
</dbReference>
<dbReference type="PANTHER" id="PTHR45527">
    <property type="entry name" value="NONRIBOSOMAL PEPTIDE SYNTHETASE"/>
    <property type="match status" value="1"/>
</dbReference>
<protein>
    <submittedName>
        <fullName evidence="2">Amino acid adenylation domain-containing protein</fullName>
    </submittedName>
</protein>
<comment type="caution">
    <text evidence="2">The sequence shown here is derived from an EMBL/GenBank/DDBJ whole genome shotgun (WGS) entry which is preliminary data.</text>
</comment>
<dbReference type="Gene3D" id="3.40.50.1820">
    <property type="entry name" value="alpha/beta hydrolase"/>
    <property type="match status" value="1"/>
</dbReference>
<dbReference type="InterPro" id="IPR029058">
    <property type="entry name" value="AB_hydrolase_fold"/>
</dbReference>
<dbReference type="InterPro" id="IPR001031">
    <property type="entry name" value="Thioesterase"/>
</dbReference>
<organism evidence="2 3">
    <name type="scientific">Nodularia harveyana UHCC-0300</name>
    <dbReference type="NCBI Taxonomy" id="2974287"/>
    <lineage>
        <taxon>Bacteria</taxon>
        <taxon>Bacillati</taxon>
        <taxon>Cyanobacteriota</taxon>
        <taxon>Cyanophyceae</taxon>
        <taxon>Nostocales</taxon>
        <taxon>Nodulariaceae</taxon>
        <taxon>Nodularia</taxon>
    </lineage>
</organism>
<dbReference type="CDD" id="cd05930">
    <property type="entry name" value="A_NRPS"/>
    <property type="match status" value="1"/>
</dbReference>
<evidence type="ECO:0000313" key="3">
    <source>
        <dbReference type="Proteomes" id="UP001302120"/>
    </source>
</evidence>
<evidence type="ECO:0000259" key="1">
    <source>
        <dbReference type="PROSITE" id="PS50075"/>
    </source>
</evidence>
<dbReference type="InterPro" id="IPR036736">
    <property type="entry name" value="ACP-like_sf"/>
</dbReference>
<dbReference type="Gene3D" id="3.40.50.12780">
    <property type="entry name" value="N-terminal domain of ligase-like"/>
    <property type="match status" value="1"/>
</dbReference>
<dbReference type="Pfam" id="PF00550">
    <property type="entry name" value="PP-binding"/>
    <property type="match status" value="1"/>
</dbReference>
<evidence type="ECO:0000313" key="2">
    <source>
        <dbReference type="EMBL" id="MEA5580243.1"/>
    </source>
</evidence>
<proteinExistence type="predicted"/>
<dbReference type="InterPro" id="IPR009081">
    <property type="entry name" value="PP-bd_ACP"/>
</dbReference>
<dbReference type="InterPro" id="IPR042099">
    <property type="entry name" value="ANL_N_sf"/>
</dbReference>
<dbReference type="InterPro" id="IPR000873">
    <property type="entry name" value="AMP-dep_synth/lig_dom"/>
</dbReference>
<dbReference type="Gene3D" id="3.30.300.30">
    <property type="match status" value="1"/>
</dbReference>
<dbReference type="RefSeq" id="WP_323194581.1">
    <property type="nucleotide sequence ID" value="NZ_JAYGHG010000002.1"/>
</dbReference>
<dbReference type="Pfam" id="PF13193">
    <property type="entry name" value="AMP-binding_C"/>
    <property type="match status" value="1"/>
</dbReference>
<dbReference type="PROSITE" id="PS00455">
    <property type="entry name" value="AMP_BINDING"/>
    <property type="match status" value="1"/>
</dbReference>
<dbReference type="SUPFAM" id="SSF47336">
    <property type="entry name" value="ACP-like"/>
    <property type="match status" value="1"/>
</dbReference>